<protein>
    <submittedName>
        <fullName evidence="1">Uncharacterized protein</fullName>
    </submittedName>
</protein>
<sequence length="59" mass="6716">MISNVEVYLEVIEQTLDYECECCAGTMNHRRITFVNKSTPNVLLECKPCGTAVSFIMNR</sequence>
<proteinExistence type="predicted"/>
<dbReference type="AlphaFoldDB" id="A0A410MA81"/>
<evidence type="ECO:0000313" key="1">
    <source>
        <dbReference type="EMBL" id="QAS51583.1"/>
    </source>
</evidence>
<dbReference type="EMBL" id="CP026118">
    <property type="protein sequence ID" value="QAS51583.1"/>
    <property type="molecule type" value="Genomic_DNA"/>
</dbReference>
<accession>A0A410MA81</accession>
<dbReference type="KEGG" id="hli:HLI_04750"/>
<name>A0A410MA81_9BACI</name>
<reference evidence="1 2" key="1">
    <citation type="submission" date="2018-01" db="EMBL/GenBank/DDBJ databases">
        <title>The whole genome sequencing and assembly of Halobacillus litoralis ERB031 strain.</title>
        <authorList>
            <person name="Lee S.-J."/>
            <person name="Park M.-K."/>
            <person name="Kim J.-Y."/>
            <person name="Lee Y.-J."/>
            <person name="Yi H."/>
            <person name="Bahn Y.-S."/>
            <person name="Kim J.F."/>
            <person name="Lee D.-W."/>
        </authorList>
    </citation>
    <scope>NUCLEOTIDE SEQUENCE [LARGE SCALE GENOMIC DNA]</scope>
    <source>
        <strain evidence="1 2">ERB 031</strain>
    </source>
</reference>
<dbReference type="RefSeq" id="WP_128523460.1">
    <property type="nucleotide sequence ID" value="NZ_CP026118.1"/>
</dbReference>
<gene>
    <name evidence="1" type="ORF">HLI_04750</name>
</gene>
<organism evidence="1 2">
    <name type="scientific">Halobacillus litoralis</name>
    <dbReference type="NCBI Taxonomy" id="45668"/>
    <lineage>
        <taxon>Bacteria</taxon>
        <taxon>Bacillati</taxon>
        <taxon>Bacillota</taxon>
        <taxon>Bacilli</taxon>
        <taxon>Bacillales</taxon>
        <taxon>Bacillaceae</taxon>
        <taxon>Halobacillus</taxon>
    </lineage>
</organism>
<dbReference type="Proteomes" id="UP000287756">
    <property type="component" value="Chromosome"/>
</dbReference>
<evidence type="ECO:0000313" key="2">
    <source>
        <dbReference type="Proteomes" id="UP000287756"/>
    </source>
</evidence>
<dbReference type="OrthoDB" id="9966290at2"/>